<organism evidence="2 3">
    <name type="scientific">Trichonephila inaurata madagascariensis</name>
    <dbReference type="NCBI Taxonomy" id="2747483"/>
    <lineage>
        <taxon>Eukaryota</taxon>
        <taxon>Metazoa</taxon>
        <taxon>Ecdysozoa</taxon>
        <taxon>Arthropoda</taxon>
        <taxon>Chelicerata</taxon>
        <taxon>Arachnida</taxon>
        <taxon>Araneae</taxon>
        <taxon>Araneomorphae</taxon>
        <taxon>Entelegynae</taxon>
        <taxon>Araneoidea</taxon>
        <taxon>Nephilidae</taxon>
        <taxon>Trichonephila</taxon>
        <taxon>Trichonephila inaurata</taxon>
    </lineage>
</organism>
<comment type="caution">
    <text evidence="2">The sequence shown here is derived from an EMBL/GenBank/DDBJ whole genome shotgun (WGS) entry which is preliminary data.</text>
</comment>
<dbReference type="AlphaFoldDB" id="A0A8X7BZP3"/>
<evidence type="ECO:0000313" key="2">
    <source>
        <dbReference type="EMBL" id="GFY51181.1"/>
    </source>
</evidence>
<evidence type="ECO:0000256" key="1">
    <source>
        <dbReference type="SAM" id="MobiDB-lite"/>
    </source>
</evidence>
<proteinExistence type="predicted"/>
<gene>
    <name evidence="2" type="ORF">TNIN_421351</name>
</gene>
<sequence>MKCHSSKVIFAAAKVHSSPCGQRKTESGHKVAHLPNGSSTRGSIASSISSEVSSIKERCPSGMRPPRFGGFTFTPNDISTLVQVLLRSNHGARSRFRIHFQACCNVHVNL</sequence>
<evidence type="ECO:0000313" key="3">
    <source>
        <dbReference type="Proteomes" id="UP000886998"/>
    </source>
</evidence>
<reference evidence="2" key="1">
    <citation type="submission" date="2020-08" db="EMBL/GenBank/DDBJ databases">
        <title>Multicomponent nature underlies the extraordinary mechanical properties of spider dragline silk.</title>
        <authorList>
            <person name="Kono N."/>
            <person name="Nakamura H."/>
            <person name="Mori M."/>
            <person name="Yoshida Y."/>
            <person name="Ohtoshi R."/>
            <person name="Malay A.D."/>
            <person name="Moran D.A.P."/>
            <person name="Tomita M."/>
            <person name="Numata K."/>
            <person name="Arakawa K."/>
        </authorList>
    </citation>
    <scope>NUCLEOTIDE SEQUENCE</scope>
</reference>
<name>A0A8X7BZP3_9ARAC</name>
<keyword evidence="3" id="KW-1185">Reference proteome</keyword>
<dbReference type="EMBL" id="BMAV01007926">
    <property type="protein sequence ID" value="GFY51181.1"/>
    <property type="molecule type" value="Genomic_DNA"/>
</dbReference>
<dbReference type="Proteomes" id="UP000886998">
    <property type="component" value="Unassembled WGS sequence"/>
</dbReference>
<protein>
    <submittedName>
        <fullName evidence="2">Uncharacterized protein</fullName>
    </submittedName>
</protein>
<feature type="region of interest" description="Disordered" evidence="1">
    <location>
        <begin position="21"/>
        <end position="67"/>
    </location>
</feature>
<feature type="compositionally biased region" description="Low complexity" evidence="1">
    <location>
        <begin position="38"/>
        <end position="53"/>
    </location>
</feature>
<accession>A0A8X7BZP3</accession>